<gene>
    <name evidence="4" type="ORF">HINF_LOCUS50395</name>
    <name evidence="3" type="ORF">HINF_LOCUS57061</name>
</gene>
<evidence type="ECO:0000256" key="1">
    <source>
        <dbReference type="ARBA" id="ARBA00022614"/>
    </source>
</evidence>
<reference evidence="4 5" key="2">
    <citation type="submission" date="2024-07" db="EMBL/GenBank/DDBJ databases">
        <authorList>
            <person name="Akdeniz Z."/>
        </authorList>
    </citation>
    <scope>NUCLEOTIDE SEQUENCE [LARGE SCALE GENOMIC DNA]</scope>
</reference>
<evidence type="ECO:0000313" key="5">
    <source>
        <dbReference type="Proteomes" id="UP001642409"/>
    </source>
</evidence>
<keyword evidence="2" id="KW-0677">Repeat</keyword>
<dbReference type="PANTHER" id="PTHR46652">
    <property type="entry name" value="LEUCINE-RICH REPEAT AND IQ DOMAIN-CONTAINING PROTEIN 1-RELATED"/>
    <property type="match status" value="1"/>
</dbReference>
<dbReference type="InterPro" id="IPR032675">
    <property type="entry name" value="LRR_dom_sf"/>
</dbReference>
<sequence length="464" mass="53848">MTEQNQNALNEECDAKMTRKYKGKIKDGNLQIGDYRGGDPEVTNLRFLEKFDIQTLTLFISNDLSVKFKSSTLKKLNVFNFREYYQEYQQRLNLNVDDLELENLEVLDLQQNNLGNNQLNNLVKFKKLHTLDVSRNNVGLTIIHSVTSLTKLSMSKCKFKNIDLISSLVNLKELGLSFNRDFDRDFDLSPLYKLKSLTKLSMNDCELKNIDQIVQLTNLDVLEVSQNQLKTINQIYLLVNLKQLDISWHKQIDITPLKDLVGLIKLNISGCGLIQLNALKHLTNLQTLVLSSNPDIIITELQYLKNHKFLNLLYCNLVSVYVLRPLVNLEELDISGNEILYLDSHLNEMKRLETLRVENNRISDFSSLEKHSNYNNIDDDDRRCFNISDQKDPSQKQLRKAIKMNNIERPNIQLKEIPHKTLQTTFSNFKQEINAAISNARQSQIQFTANVVRLFQQLNQFGFE</sequence>
<evidence type="ECO:0000256" key="2">
    <source>
        <dbReference type="ARBA" id="ARBA00022737"/>
    </source>
</evidence>
<organism evidence="3">
    <name type="scientific">Hexamita inflata</name>
    <dbReference type="NCBI Taxonomy" id="28002"/>
    <lineage>
        <taxon>Eukaryota</taxon>
        <taxon>Metamonada</taxon>
        <taxon>Diplomonadida</taxon>
        <taxon>Hexamitidae</taxon>
        <taxon>Hexamitinae</taxon>
        <taxon>Hexamita</taxon>
    </lineage>
</organism>
<protein>
    <submittedName>
        <fullName evidence="3">Leucine-rich repeat domain-containing protein</fullName>
    </submittedName>
    <submittedName>
        <fullName evidence="4">Leucine-rich_repeat domain-containing protein</fullName>
    </submittedName>
</protein>
<keyword evidence="5" id="KW-1185">Reference proteome</keyword>
<dbReference type="Gene3D" id="3.80.10.10">
    <property type="entry name" value="Ribonuclease Inhibitor"/>
    <property type="match status" value="2"/>
</dbReference>
<dbReference type="SUPFAM" id="SSF52058">
    <property type="entry name" value="L domain-like"/>
    <property type="match status" value="1"/>
</dbReference>
<dbReference type="PROSITE" id="PS51450">
    <property type="entry name" value="LRR"/>
    <property type="match status" value="1"/>
</dbReference>
<dbReference type="InterPro" id="IPR050836">
    <property type="entry name" value="SDS22/Internalin_LRR"/>
</dbReference>
<reference evidence="3" key="1">
    <citation type="submission" date="2023-06" db="EMBL/GenBank/DDBJ databases">
        <authorList>
            <person name="Kurt Z."/>
        </authorList>
    </citation>
    <scope>NUCLEOTIDE SEQUENCE</scope>
</reference>
<dbReference type="AlphaFoldDB" id="A0AA86UYB7"/>
<proteinExistence type="predicted"/>
<evidence type="ECO:0000313" key="3">
    <source>
        <dbReference type="EMBL" id="CAI9969416.1"/>
    </source>
</evidence>
<dbReference type="Pfam" id="PF12799">
    <property type="entry name" value="LRR_4"/>
    <property type="match status" value="1"/>
</dbReference>
<comment type="caution">
    <text evidence="3">The sequence shown here is derived from an EMBL/GenBank/DDBJ whole genome shotgun (WGS) entry which is preliminary data.</text>
</comment>
<name>A0AA86UYB7_9EUKA</name>
<dbReference type="InterPro" id="IPR001611">
    <property type="entry name" value="Leu-rich_rpt"/>
</dbReference>
<keyword evidence="1" id="KW-0433">Leucine-rich repeat</keyword>
<dbReference type="PANTHER" id="PTHR46652:SF3">
    <property type="entry name" value="LEUCINE-RICH REPEAT-CONTAINING PROTEIN 9"/>
    <property type="match status" value="1"/>
</dbReference>
<dbReference type="EMBL" id="CAXDID020000241">
    <property type="protein sequence ID" value="CAL6062830.1"/>
    <property type="molecule type" value="Genomic_DNA"/>
</dbReference>
<dbReference type="InterPro" id="IPR025875">
    <property type="entry name" value="Leu-rich_rpt_4"/>
</dbReference>
<dbReference type="SMART" id="SM00365">
    <property type="entry name" value="LRR_SD22"/>
    <property type="match status" value="5"/>
</dbReference>
<accession>A0AA86UYB7</accession>
<dbReference type="EMBL" id="CATOUU010001058">
    <property type="protein sequence ID" value="CAI9969416.1"/>
    <property type="molecule type" value="Genomic_DNA"/>
</dbReference>
<evidence type="ECO:0000313" key="4">
    <source>
        <dbReference type="EMBL" id="CAL6062830.1"/>
    </source>
</evidence>
<dbReference type="Proteomes" id="UP001642409">
    <property type="component" value="Unassembled WGS sequence"/>
</dbReference>